<sequence length="201" mass="21066">MNFRPAISCLAALSISLLPAAAHAQSVNVTRSILQDQPYTIIYPDFMIPSGGATEPLSLTHPSVPLQCDITIVPVEDTTWSADSALASLDDGEVAASWARTFPGFTLASKATTPYQSGTALLYDGQSTDSPMGIPLTIVHTEAVDSGRGYTLDCLFATDVTQQARPIVDFIIANFSTKSDAECCVGAVAAPVATETPAPTQ</sequence>
<feature type="chain" id="PRO_5045481247" description="Ig-like domain-containing protein" evidence="1">
    <location>
        <begin position="25"/>
        <end position="201"/>
    </location>
</feature>
<dbReference type="RefSeq" id="WP_284388514.1">
    <property type="nucleotide sequence ID" value="NZ_BSNG01000001.1"/>
</dbReference>
<dbReference type="Proteomes" id="UP001161406">
    <property type="component" value="Unassembled WGS sequence"/>
</dbReference>
<dbReference type="EMBL" id="BSNG01000001">
    <property type="protein sequence ID" value="GLQ09062.1"/>
    <property type="molecule type" value="Genomic_DNA"/>
</dbReference>
<reference evidence="2" key="2">
    <citation type="submission" date="2023-01" db="EMBL/GenBank/DDBJ databases">
        <title>Draft genome sequence of Devosia yakushimensis strain NBRC 103855.</title>
        <authorList>
            <person name="Sun Q."/>
            <person name="Mori K."/>
        </authorList>
    </citation>
    <scope>NUCLEOTIDE SEQUENCE</scope>
    <source>
        <strain evidence="2">NBRC 103855</strain>
    </source>
</reference>
<evidence type="ECO:0008006" key="4">
    <source>
        <dbReference type="Google" id="ProtNLM"/>
    </source>
</evidence>
<feature type="signal peptide" evidence="1">
    <location>
        <begin position="1"/>
        <end position="24"/>
    </location>
</feature>
<organism evidence="2 3">
    <name type="scientific">Devosia yakushimensis</name>
    <dbReference type="NCBI Taxonomy" id="470028"/>
    <lineage>
        <taxon>Bacteria</taxon>
        <taxon>Pseudomonadati</taxon>
        <taxon>Pseudomonadota</taxon>
        <taxon>Alphaproteobacteria</taxon>
        <taxon>Hyphomicrobiales</taxon>
        <taxon>Devosiaceae</taxon>
        <taxon>Devosia</taxon>
    </lineage>
</organism>
<reference evidence="2" key="1">
    <citation type="journal article" date="2014" name="Int. J. Syst. Evol. Microbiol.">
        <title>Complete genome of a new Firmicutes species belonging to the dominant human colonic microbiota ('Ruminococcus bicirculans') reveals two chromosomes and a selective capacity to utilize plant glucans.</title>
        <authorList>
            <consortium name="NISC Comparative Sequencing Program"/>
            <person name="Wegmann U."/>
            <person name="Louis P."/>
            <person name="Goesmann A."/>
            <person name="Henrissat B."/>
            <person name="Duncan S.H."/>
            <person name="Flint H.J."/>
        </authorList>
    </citation>
    <scope>NUCLEOTIDE SEQUENCE</scope>
    <source>
        <strain evidence="2">NBRC 103855</strain>
    </source>
</reference>
<keyword evidence="3" id="KW-1185">Reference proteome</keyword>
<name>A0ABQ5UAA4_9HYPH</name>
<comment type="caution">
    <text evidence="2">The sequence shown here is derived from an EMBL/GenBank/DDBJ whole genome shotgun (WGS) entry which is preliminary data.</text>
</comment>
<evidence type="ECO:0000256" key="1">
    <source>
        <dbReference type="SAM" id="SignalP"/>
    </source>
</evidence>
<evidence type="ECO:0000313" key="3">
    <source>
        <dbReference type="Proteomes" id="UP001161406"/>
    </source>
</evidence>
<protein>
    <recommendedName>
        <fullName evidence="4">Ig-like domain-containing protein</fullName>
    </recommendedName>
</protein>
<evidence type="ECO:0000313" key="2">
    <source>
        <dbReference type="EMBL" id="GLQ09062.1"/>
    </source>
</evidence>
<keyword evidence="1" id="KW-0732">Signal</keyword>
<proteinExistence type="predicted"/>
<gene>
    <name evidence="2" type="ORF">GCM10007913_09940</name>
</gene>
<accession>A0ABQ5UAA4</accession>